<keyword evidence="1" id="KW-0812">Transmembrane</keyword>
<dbReference type="EMBL" id="UGRY01000002">
    <property type="protein sequence ID" value="SUA79809.1"/>
    <property type="molecule type" value="Genomic_DNA"/>
</dbReference>
<dbReference type="Proteomes" id="UP000255467">
    <property type="component" value="Unassembled WGS sequence"/>
</dbReference>
<keyword evidence="1" id="KW-0472">Membrane</keyword>
<dbReference type="AlphaFoldDB" id="A0A378YTS3"/>
<dbReference type="RefSeq" id="WP_039815716.1">
    <property type="nucleotide sequence ID" value="NZ_JADLRH010000013.1"/>
</dbReference>
<accession>A0A378YTS3</accession>
<feature type="transmembrane region" description="Helical" evidence="1">
    <location>
        <begin position="201"/>
        <end position="222"/>
    </location>
</feature>
<dbReference type="PANTHER" id="PTHR31272:SF4">
    <property type="entry name" value="CYTOCHROME C-TYPE BIOGENESIS PROTEIN HI_1454-RELATED"/>
    <property type="match status" value="1"/>
</dbReference>
<dbReference type="InterPro" id="IPR051790">
    <property type="entry name" value="Cytochrome_c-biogenesis_DsbD"/>
</dbReference>
<organism evidence="2 3">
    <name type="scientific">Nocardia otitidiscaviarum</name>
    <dbReference type="NCBI Taxonomy" id="1823"/>
    <lineage>
        <taxon>Bacteria</taxon>
        <taxon>Bacillati</taxon>
        <taxon>Actinomycetota</taxon>
        <taxon>Actinomycetes</taxon>
        <taxon>Mycobacteriales</taxon>
        <taxon>Nocardiaceae</taxon>
        <taxon>Nocardia</taxon>
    </lineage>
</organism>
<evidence type="ECO:0000256" key="1">
    <source>
        <dbReference type="SAM" id="Phobius"/>
    </source>
</evidence>
<feature type="transmembrane region" description="Helical" evidence="1">
    <location>
        <begin position="256"/>
        <end position="275"/>
    </location>
</feature>
<reference evidence="2 3" key="1">
    <citation type="submission" date="2018-06" db="EMBL/GenBank/DDBJ databases">
        <authorList>
            <consortium name="Pathogen Informatics"/>
            <person name="Doyle S."/>
        </authorList>
    </citation>
    <scope>NUCLEOTIDE SEQUENCE [LARGE SCALE GENOMIC DNA]</scope>
    <source>
        <strain evidence="2 3">NCTC1934</strain>
    </source>
</reference>
<keyword evidence="3" id="KW-1185">Reference proteome</keyword>
<evidence type="ECO:0000313" key="3">
    <source>
        <dbReference type="Proteomes" id="UP000255467"/>
    </source>
</evidence>
<feature type="transmembrane region" description="Helical" evidence="1">
    <location>
        <begin position="124"/>
        <end position="147"/>
    </location>
</feature>
<feature type="transmembrane region" description="Helical" evidence="1">
    <location>
        <begin position="47"/>
        <end position="77"/>
    </location>
</feature>
<dbReference type="PANTHER" id="PTHR31272">
    <property type="entry name" value="CYTOCHROME C-TYPE BIOGENESIS PROTEIN HI_1454-RELATED"/>
    <property type="match status" value="1"/>
</dbReference>
<name>A0A378YTS3_9NOCA</name>
<gene>
    <name evidence="2" type="ORF">NCTC1934_03974</name>
</gene>
<evidence type="ECO:0000313" key="2">
    <source>
        <dbReference type="EMBL" id="SUA79809.1"/>
    </source>
</evidence>
<feature type="transmembrane region" description="Helical" evidence="1">
    <location>
        <begin position="167"/>
        <end position="189"/>
    </location>
</feature>
<keyword evidence="1" id="KW-1133">Transmembrane helix</keyword>
<proteinExistence type="predicted"/>
<feature type="transmembrane region" description="Helical" evidence="1">
    <location>
        <begin position="83"/>
        <end position="103"/>
    </location>
</feature>
<feature type="transmembrane region" description="Helical" evidence="1">
    <location>
        <begin position="6"/>
        <end position="35"/>
    </location>
</feature>
<protein>
    <submittedName>
        <fullName evidence="2">Thiol:disulfide interchange protein</fullName>
    </submittedName>
</protein>
<dbReference type="OrthoDB" id="5244297at2"/>
<sequence length="294" mass="30018">MDAEVLGFAFAAGLVAAVNPCGFALLPGYLALVVAGEGEATPGRFAALGRALAATAAMAAGFLLVFGGFGLVISPLAVSVQRYLPAATVVIGVVLVGVGAWLLTGRDIAVALPKPTRGAPSARLASMIGYGVAYAIASLSCTIAPFLAVTSSTFRSGSVLGGVAAYLAYGLGMTLLVGVLAVVVALAGAAATAWTRKLLPYIGRISGILLVLSGLYVTYYGIYELRLFFGDGDADDPVIVAASHIQETLSRWVGDLGWRPLLAVLVAVFAVGLGWQSARARNRRRSAPDTDASS</sequence>